<comment type="caution">
    <text evidence="3">The sequence shown here is derived from an EMBL/GenBank/DDBJ whole genome shotgun (WGS) entry which is preliminary data.</text>
</comment>
<evidence type="ECO:0000313" key="3">
    <source>
        <dbReference type="EMBL" id="MCI1187237.1"/>
    </source>
</evidence>
<sequence length="536" mass="54730">MNYSPLSRRALLLALFATATGAARAQNIGVGTLTPSEKLDVVGGNVKISTSGSKLIFPDGTTQGTAATGAGFIQNTTTQQATSNFSISGSGTVGGVVQAGTDVLVDAANGNTGTAANALRFGGSSSGEGIGSKRSSGGNQYGLDFYTISTNRMSITGSGNVGIGTTAPGQKLEVNGNVLVNLAYDLLLRDTNHGLGFYNSAKPWNGLDVNGPALYGYAGGVLGTNQGGTRTTALYWNSTGQVGIGTSSPYSRLSLGGTPNANAPAGRLAIYEDANGQSFYGLGLVQNPGGQFGMGLWGSSGLALPYGGSAGGTLPQLFVQSGGNVGIGTISPSVALDVVSGGTTQLNLTSTAGDPNGVITINVPTTNTGCAGCTELIQFSRPSQTLGSITMNAASNGVNYNTTSDKRLKEHVGRTRFGLADLLKLEVKDYNFIGQPATSRVTGFLAQDLFKVYPDAVKEGDYGTTVTNQWAVDYGRLTPLLVQAIQDQQKEIEALKAQNAALQTGSAADHASLLTLQAQVARLLGDTPPATAQANK</sequence>
<accession>A0A9X2AEX1</accession>
<keyword evidence="4" id="KW-1185">Reference proteome</keyword>
<dbReference type="RefSeq" id="WP_241935517.1">
    <property type="nucleotide sequence ID" value="NZ_JALBGC010000002.1"/>
</dbReference>
<dbReference type="InterPro" id="IPR030392">
    <property type="entry name" value="S74_ICA"/>
</dbReference>
<feature type="signal peptide" evidence="1">
    <location>
        <begin position="1"/>
        <end position="25"/>
    </location>
</feature>
<dbReference type="AlphaFoldDB" id="A0A9X2AEX1"/>
<evidence type="ECO:0000313" key="4">
    <source>
        <dbReference type="Proteomes" id="UP001139193"/>
    </source>
</evidence>
<reference evidence="3" key="1">
    <citation type="submission" date="2022-03" db="EMBL/GenBank/DDBJ databases">
        <title>Bacterial whole genome sequence for Hymenobacter sp. DH14.</title>
        <authorList>
            <person name="Le V."/>
        </authorList>
    </citation>
    <scope>NUCLEOTIDE SEQUENCE</scope>
    <source>
        <strain evidence="3">DH14</strain>
    </source>
</reference>
<name>A0A9X2AEX1_9BACT</name>
<protein>
    <submittedName>
        <fullName evidence="3">Tail fiber domain-containing protein</fullName>
    </submittedName>
</protein>
<feature type="domain" description="Peptidase S74" evidence="2">
    <location>
        <begin position="404"/>
        <end position="499"/>
    </location>
</feature>
<evidence type="ECO:0000259" key="2">
    <source>
        <dbReference type="PROSITE" id="PS51688"/>
    </source>
</evidence>
<organism evidence="3 4">
    <name type="scientific">Hymenobacter cyanobacteriorum</name>
    <dbReference type="NCBI Taxonomy" id="2926463"/>
    <lineage>
        <taxon>Bacteria</taxon>
        <taxon>Pseudomonadati</taxon>
        <taxon>Bacteroidota</taxon>
        <taxon>Cytophagia</taxon>
        <taxon>Cytophagales</taxon>
        <taxon>Hymenobacteraceae</taxon>
        <taxon>Hymenobacter</taxon>
    </lineage>
</organism>
<gene>
    <name evidence="3" type="ORF">MON38_07375</name>
</gene>
<keyword evidence="1" id="KW-0732">Signal</keyword>
<proteinExistence type="predicted"/>
<dbReference type="Proteomes" id="UP001139193">
    <property type="component" value="Unassembled WGS sequence"/>
</dbReference>
<dbReference type="Pfam" id="PF13884">
    <property type="entry name" value="Peptidase_S74"/>
    <property type="match status" value="1"/>
</dbReference>
<evidence type="ECO:0000256" key="1">
    <source>
        <dbReference type="SAM" id="SignalP"/>
    </source>
</evidence>
<dbReference type="EMBL" id="JALBGC010000002">
    <property type="protein sequence ID" value="MCI1187237.1"/>
    <property type="molecule type" value="Genomic_DNA"/>
</dbReference>
<feature type="chain" id="PRO_5040962382" evidence="1">
    <location>
        <begin position="26"/>
        <end position="536"/>
    </location>
</feature>
<dbReference type="PROSITE" id="PS51688">
    <property type="entry name" value="ICA"/>
    <property type="match status" value="1"/>
</dbReference>